<evidence type="ECO:0000256" key="1">
    <source>
        <dbReference type="SAM" id="MobiDB-lite"/>
    </source>
</evidence>
<gene>
    <name evidence="2" type="ORF">NDU88_007330</name>
</gene>
<feature type="region of interest" description="Disordered" evidence="1">
    <location>
        <begin position="58"/>
        <end position="83"/>
    </location>
</feature>
<dbReference type="EMBL" id="JANPWB010000010">
    <property type="protein sequence ID" value="KAJ1140993.1"/>
    <property type="molecule type" value="Genomic_DNA"/>
</dbReference>
<name>A0AAV7QLH7_PLEWA</name>
<keyword evidence="3" id="KW-1185">Reference proteome</keyword>
<dbReference type="AlphaFoldDB" id="A0AAV7QLH7"/>
<evidence type="ECO:0000313" key="3">
    <source>
        <dbReference type="Proteomes" id="UP001066276"/>
    </source>
</evidence>
<dbReference type="Proteomes" id="UP001066276">
    <property type="component" value="Chromosome 6"/>
</dbReference>
<accession>A0AAV7QLH7</accession>
<reference evidence="2" key="1">
    <citation type="journal article" date="2022" name="bioRxiv">
        <title>Sequencing and chromosome-scale assembly of the giantPleurodeles waltlgenome.</title>
        <authorList>
            <person name="Brown T."/>
            <person name="Elewa A."/>
            <person name="Iarovenko S."/>
            <person name="Subramanian E."/>
            <person name="Araus A.J."/>
            <person name="Petzold A."/>
            <person name="Susuki M."/>
            <person name="Suzuki K.-i.T."/>
            <person name="Hayashi T."/>
            <person name="Toyoda A."/>
            <person name="Oliveira C."/>
            <person name="Osipova E."/>
            <person name="Leigh N.D."/>
            <person name="Simon A."/>
            <person name="Yun M.H."/>
        </authorList>
    </citation>
    <scope>NUCLEOTIDE SEQUENCE</scope>
    <source>
        <strain evidence="2">20211129_DDA</strain>
        <tissue evidence="2">Liver</tissue>
    </source>
</reference>
<comment type="caution">
    <text evidence="2">The sequence shown here is derived from an EMBL/GenBank/DDBJ whole genome shotgun (WGS) entry which is preliminary data.</text>
</comment>
<proteinExistence type="predicted"/>
<evidence type="ECO:0000313" key="2">
    <source>
        <dbReference type="EMBL" id="KAJ1140993.1"/>
    </source>
</evidence>
<organism evidence="2 3">
    <name type="scientific">Pleurodeles waltl</name>
    <name type="common">Iberian ribbed newt</name>
    <dbReference type="NCBI Taxonomy" id="8319"/>
    <lineage>
        <taxon>Eukaryota</taxon>
        <taxon>Metazoa</taxon>
        <taxon>Chordata</taxon>
        <taxon>Craniata</taxon>
        <taxon>Vertebrata</taxon>
        <taxon>Euteleostomi</taxon>
        <taxon>Amphibia</taxon>
        <taxon>Batrachia</taxon>
        <taxon>Caudata</taxon>
        <taxon>Salamandroidea</taxon>
        <taxon>Salamandridae</taxon>
        <taxon>Pleurodelinae</taxon>
        <taxon>Pleurodeles</taxon>
    </lineage>
</organism>
<protein>
    <submittedName>
        <fullName evidence="2">Uncharacterized protein</fullName>
    </submittedName>
</protein>
<sequence length="83" mass="8324">MTVATARSHAALQKVGAIVETRTEAGAELAGRAEAAGGQCGRGPVVATARRGRPGVAVVGPWQEHTPGREALSAAQRNLTPGG</sequence>